<dbReference type="AlphaFoldDB" id="A0A4D4JAU3"/>
<protein>
    <submittedName>
        <fullName evidence="1">Uncharacterized protein</fullName>
    </submittedName>
</protein>
<comment type="caution">
    <text evidence="1">The sequence shown here is derived from an EMBL/GenBank/DDBJ whole genome shotgun (WGS) entry which is preliminary data.</text>
</comment>
<dbReference type="Proteomes" id="UP000298860">
    <property type="component" value="Unassembled WGS sequence"/>
</dbReference>
<evidence type="ECO:0000313" key="1">
    <source>
        <dbReference type="EMBL" id="GDY33781.1"/>
    </source>
</evidence>
<accession>A0A4D4JAU3</accession>
<evidence type="ECO:0000313" key="2">
    <source>
        <dbReference type="Proteomes" id="UP000298860"/>
    </source>
</evidence>
<keyword evidence="2" id="KW-1185">Reference proteome</keyword>
<dbReference type="EMBL" id="BJFL01000056">
    <property type="protein sequence ID" value="GDY33781.1"/>
    <property type="molecule type" value="Genomic_DNA"/>
</dbReference>
<sequence length="153" mass="16466">MNSGRVRLWFSASVLGKDEAGLQELACRPQTDRVGKEGKQHRRGVTENAAECVGLEQAYGRFGGCDDRLGDRLDGQAQRSTLGVGGQCADRFEQHVGPPCRAARITAGHPDGHGWQPPRAEEKLRAASCRTTNQPAVFRRGRVGAGSGTVSRL</sequence>
<organism evidence="1 2">
    <name type="scientific">Gandjariella thermophila</name>
    <dbReference type="NCBI Taxonomy" id="1931992"/>
    <lineage>
        <taxon>Bacteria</taxon>
        <taxon>Bacillati</taxon>
        <taxon>Actinomycetota</taxon>
        <taxon>Actinomycetes</taxon>
        <taxon>Pseudonocardiales</taxon>
        <taxon>Pseudonocardiaceae</taxon>
        <taxon>Gandjariella</taxon>
    </lineage>
</organism>
<reference evidence="2" key="1">
    <citation type="submission" date="2019-04" db="EMBL/GenBank/DDBJ databases">
        <title>Draft genome sequence of Pseudonocardiaceae bacterium SL3-2-4.</title>
        <authorList>
            <person name="Ningsih F."/>
            <person name="Yokota A."/>
            <person name="Sakai Y."/>
            <person name="Nanatani K."/>
            <person name="Yabe S."/>
            <person name="Oetari A."/>
            <person name="Sjamsuridzal W."/>
        </authorList>
    </citation>
    <scope>NUCLEOTIDE SEQUENCE [LARGE SCALE GENOMIC DNA]</scope>
    <source>
        <strain evidence="2">SL3-2-4</strain>
    </source>
</reference>
<name>A0A4D4JAU3_9PSEU</name>
<proteinExistence type="predicted"/>
<gene>
    <name evidence="1" type="ORF">GTS_54140</name>
</gene>